<dbReference type="InterPro" id="IPR036770">
    <property type="entry name" value="Ankyrin_rpt-contain_sf"/>
</dbReference>
<sequence>MRRDPHLTKSPPFHQQHRLICAELIVEMIDPSIRVRRAIHANDQLLVKRILASHPQLLHNPDTSDAGLSNSNLHLAASLGHLQICQFLIECGHEKGGPALNEHYETALMLAARAGHIETVHYLCQAGPDTILCHDSQGRDAIMEASRGGHDTVVQILLTYVPCGAEDAVRRADKEGNTALHFASSNGHLLVLRTLLAAGADADHENIWCWTPVAYSASVQAEVYLKGLINQTKAQAAKGQTQASPRKARIGAPDLLKRGQLSAMAAGLHLVRDDDNEKSWAR</sequence>
<dbReference type="InterPro" id="IPR002110">
    <property type="entry name" value="Ankyrin_rpt"/>
</dbReference>
<comment type="caution">
    <text evidence="4">The sequence shown here is derived from an EMBL/GenBank/DDBJ whole genome shotgun (WGS) entry which is preliminary data.</text>
</comment>
<feature type="repeat" description="ANK" evidence="3">
    <location>
        <begin position="175"/>
        <end position="207"/>
    </location>
</feature>
<keyword evidence="2 3" id="KW-0040">ANK repeat</keyword>
<evidence type="ECO:0000313" key="4">
    <source>
        <dbReference type="EMBL" id="CAK7210108.1"/>
    </source>
</evidence>
<dbReference type="SMART" id="SM00248">
    <property type="entry name" value="ANK"/>
    <property type="match status" value="4"/>
</dbReference>
<gene>
    <name evidence="4" type="ORF">SBRCBS47491_000659</name>
</gene>
<keyword evidence="1" id="KW-0677">Repeat</keyword>
<name>A0ABP0AS86_9PEZI</name>
<protein>
    <submittedName>
        <fullName evidence="4">Uncharacterized protein</fullName>
    </submittedName>
</protein>
<dbReference type="SUPFAM" id="SSF48403">
    <property type="entry name" value="Ankyrin repeat"/>
    <property type="match status" value="1"/>
</dbReference>
<dbReference type="EMBL" id="CAWUHC010000004">
    <property type="protein sequence ID" value="CAK7210108.1"/>
    <property type="molecule type" value="Genomic_DNA"/>
</dbReference>
<dbReference type="Proteomes" id="UP001642406">
    <property type="component" value="Unassembled WGS sequence"/>
</dbReference>
<evidence type="ECO:0000313" key="5">
    <source>
        <dbReference type="Proteomes" id="UP001642406"/>
    </source>
</evidence>
<dbReference type="PROSITE" id="PS50088">
    <property type="entry name" value="ANK_REPEAT"/>
    <property type="match status" value="1"/>
</dbReference>
<evidence type="ECO:0000256" key="1">
    <source>
        <dbReference type="ARBA" id="ARBA00022737"/>
    </source>
</evidence>
<dbReference type="PROSITE" id="PS50297">
    <property type="entry name" value="ANK_REP_REGION"/>
    <property type="match status" value="1"/>
</dbReference>
<evidence type="ECO:0000256" key="2">
    <source>
        <dbReference type="ARBA" id="ARBA00023043"/>
    </source>
</evidence>
<evidence type="ECO:0000256" key="3">
    <source>
        <dbReference type="PROSITE-ProRule" id="PRU00023"/>
    </source>
</evidence>
<keyword evidence="5" id="KW-1185">Reference proteome</keyword>
<accession>A0ABP0AS86</accession>
<dbReference type="Pfam" id="PF12796">
    <property type="entry name" value="Ank_2"/>
    <property type="match status" value="2"/>
</dbReference>
<organism evidence="4 5">
    <name type="scientific">Sporothrix bragantina</name>
    <dbReference type="NCBI Taxonomy" id="671064"/>
    <lineage>
        <taxon>Eukaryota</taxon>
        <taxon>Fungi</taxon>
        <taxon>Dikarya</taxon>
        <taxon>Ascomycota</taxon>
        <taxon>Pezizomycotina</taxon>
        <taxon>Sordariomycetes</taxon>
        <taxon>Sordariomycetidae</taxon>
        <taxon>Ophiostomatales</taxon>
        <taxon>Ophiostomataceae</taxon>
        <taxon>Sporothrix</taxon>
    </lineage>
</organism>
<dbReference type="Gene3D" id="1.25.40.20">
    <property type="entry name" value="Ankyrin repeat-containing domain"/>
    <property type="match status" value="2"/>
</dbReference>
<dbReference type="PANTHER" id="PTHR24173:SF74">
    <property type="entry name" value="ANKYRIN REPEAT DOMAIN-CONTAINING PROTEIN 16"/>
    <property type="match status" value="1"/>
</dbReference>
<reference evidence="4 5" key="1">
    <citation type="submission" date="2024-01" db="EMBL/GenBank/DDBJ databases">
        <authorList>
            <person name="Allen C."/>
            <person name="Tagirdzhanova G."/>
        </authorList>
    </citation>
    <scope>NUCLEOTIDE SEQUENCE [LARGE SCALE GENOMIC DNA]</scope>
</reference>
<proteinExistence type="predicted"/>
<dbReference type="PANTHER" id="PTHR24173">
    <property type="entry name" value="ANKYRIN REPEAT CONTAINING"/>
    <property type="match status" value="1"/>
</dbReference>